<keyword evidence="3" id="KW-1185">Reference proteome</keyword>
<proteinExistence type="predicted"/>
<reference evidence="3" key="1">
    <citation type="submission" date="2019-10" db="EMBL/GenBank/DDBJ databases">
        <title>Lacipirellula parvula gen. nov., sp. nov., representing a lineage of planctomycetes widespread in freshwater anoxic habitats, and description of the family Lacipirellulaceae.</title>
        <authorList>
            <person name="Dedysh S.N."/>
            <person name="Kulichevskaya I.S."/>
            <person name="Beletsky A.V."/>
            <person name="Rakitin A.L."/>
            <person name="Mardanov A.V."/>
            <person name="Ivanova A.A."/>
            <person name="Saltykova V.X."/>
            <person name="Rijpstra W.I.C."/>
            <person name="Sinninghe Damste J.S."/>
            <person name="Ravin N.V."/>
        </authorList>
    </citation>
    <scope>NUCLEOTIDE SEQUENCE [LARGE SCALE GENOMIC DNA]</scope>
    <source>
        <strain evidence="3">PX69</strain>
    </source>
</reference>
<dbReference type="Proteomes" id="UP000326837">
    <property type="component" value="Chromosome"/>
</dbReference>
<dbReference type="SUPFAM" id="SSF54637">
    <property type="entry name" value="Thioesterase/thiol ester dehydrase-isomerase"/>
    <property type="match status" value="1"/>
</dbReference>
<name>A0A5K7XHV7_9BACT</name>
<dbReference type="KEGG" id="lpav:PLANPX_4153"/>
<dbReference type="GO" id="GO:0016829">
    <property type="term" value="F:lyase activity"/>
    <property type="evidence" value="ECO:0007669"/>
    <property type="project" value="UniProtKB-KW"/>
</dbReference>
<evidence type="ECO:0000313" key="3">
    <source>
        <dbReference type="Proteomes" id="UP000326837"/>
    </source>
</evidence>
<dbReference type="InterPro" id="IPR029069">
    <property type="entry name" value="HotDog_dom_sf"/>
</dbReference>
<dbReference type="EMBL" id="AP021861">
    <property type="protein sequence ID" value="BBO34541.1"/>
    <property type="molecule type" value="Genomic_DNA"/>
</dbReference>
<evidence type="ECO:0000256" key="1">
    <source>
        <dbReference type="ARBA" id="ARBA00023239"/>
    </source>
</evidence>
<dbReference type="Gene3D" id="3.10.129.10">
    <property type="entry name" value="Hotdog Thioesterase"/>
    <property type="match status" value="1"/>
</dbReference>
<protein>
    <recommendedName>
        <fullName evidence="4">3-hydroxyacyl-[acyl-carrier-protein] dehydratase</fullName>
    </recommendedName>
</protein>
<sequence>MLGAQEYVSEELARGATVVPAQELIVDPAEIDFSRIVADLDEIRQYIPQRFAMEQLTAIVVDDVERKVCVGYRDLTDQEFWVSGHMPAYPLLPGVIMCEAAAQVLSFHVQKNDLSGVEVVGFGGLDKVKFRGVVRPGDRLMVAIQVTKFRRGRMVVCKFQEFVGTTLVCEGELTGIALPPDIFDYGKPAK</sequence>
<gene>
    <name evidence="2" type="ORF">PLANPX_4153</name>
</gene>
<organism evidence="2 3">
    <name type="scientific">Lacipirellula parvula</name>
    <dbReference type="NCBI Taxonomy" id="2650471"/>
    <lineage>
        <taxon>Bacteria</taxon>
        <taxon>Pseudomonadati</taxon>
        <taxon>Planctomycetota</taxon>
        <taxon>Planctomycetia</taxon>
        <taxon>Pirellulales</taxon>
        <taxon>Lacipirellulaceae</taxon>
        <taxon>Lacipirellula</taxon>
    </lineage>
</organism>
<dbReference type="InterPro" id="IPR013114">
    <property type="entry name" value="FabA_FabZ"/>
</dbReference>
<dbReference type="AlphaFoldDB" id="A0A5K7XHV7"/>
<keyword evidence="1" id="KW-0456">Lyase</keyword>
<accession>A0A5K7XHV7</accession>
<dbReference type="CDD" id="cd01288">
    <property type="entry name" value="FabZ"/>
    <property type="match status" value="1"/>
</dbReference>
<dbReference type="PANTHER" id="PTHR30272:SF1">
    <property type="entry name" value="3-HYDROXYACYL-[ACYL-CARRIER-PROTEIN] DEHYDRATASE"/>
    <property type="match status" value="1"/>
</dbReference>
<evidence type="ECO:0000313" key="2">
    <source>
        <dbReference type="EMBL" id="BBO34541.1"/>
    </source>
</evidence>
<evidence type="ECO:0008006" key="4">
    <source>
        <dbReference type="Google" id="ProtNLM"/>
    </source>
</evidence>
<dbReference type="PANTHER" id="PTHR30272">
    <property type="entry name" value="3-HYDROXYACYL-[ACYL-CARRIER-PROTEIN] DEHYDRATASE"/>
    <property type="match status" value="1"/>
</dbReference>
<dbReference type="Pfam" id="PF07977">
    <property type="entry name" value="FabA"/>
    <property type="match status" value="1"/>
</dbReference>